<gene>
    <name evidence="1" type="ORF">ABM479_34590</name>
</gene>
<protein>
    <submittedName>
        <fullName evidence="1">Nuclear transport factor 2 family protein</fullName>
    </submittedName>
</protein>
<organism evidence="1">
    <name type="scientific">Rhizobium sp. ZPR3</name>
    <dbReference type="NCBI Taxonomy" id="3158967"/>
    <lineage>
        <taxon>Bacteria</taxon>
        <taxon>Pseudomonadati</taxon>
        <taxon>Pseudomonadota</taxon>
        <taxon>Alphaproteobacteria</taxon>
        <taxon>Hyphomicrobiales</taxon>
        <taxon>Rhizobiaceae</taxon>
        <taxon>Rhizobium/Agrobacterium group</taxon>
        <taxon>Rhizobium</taxon>
    </lineage>
</organism>
<dbReference type="SUPFAM" id="SSF54427">
    <property type="entry name" value="NTF2-like"/>
    <property type="match status" value="1"/>
</dbReference>
<name>A0AAU7S6M2_9HYPH</name>
<dbReference type="Gene3D" id="3.10.450.50">
    <property type="match status" value="1"/>
</dbReference>
<reference evidence="1" key="1">
    <citation type="submission" date="2024-06" db="EMBL/GenBank/DDBJ databases">
        <authorList>
            <person name="Li T."/>
            <person name="Gao R."/>
        </authorList>
    </citation>
    <scope>NUCLEOTIDE SEQUENCE</scope>
    <source>
        <strain evidence="1">ZPR3</strain>
        <plasmid evidence="1">unnamed4</plasmid>
    </source>
</reference>
<proteinExistence type="predicted"/>
<sequence>MHTAENLITHFFDWWNDAYRENCFSTEGFARYFTPNATFIVDGNLRGTGPEEINRHFQRIKRESDDVEIVTPAITTLSDKAVGFVRYRATFRAGNLTGTEECLAWACMREDKISAIEIFSRPA</sequence>
<dbReference type="AlphaFoldDB" id="A0AAU7S6M2"/>
<geneLocation type="plasmid" evidence="1">
    <name>unnamed4</name>
</geneLocation>
<dbReference type="InterPro" id="IPR032710">
    <property type="entry name" value="NTF2-like_dom_sf"/>
</dbReference>
<keyword evidence="1" id="KW-0614">Plasmid</keyword>
<dbReference type="EMBL" id="CP157964">
    <property type="protein sequence ID" value="XBT98006.1"/>
    <property type="molecule type" value="Genomic_DNA"/>
</dbReference>
<dbReference type="RefSeq" id="WP_349963264.1">
    <property type="nucleotide sequence ID" value="NZ_CP157964.1"/>
</dbReference>
<accession>A0AAU7S6M2</accession>
<evidence type="ECO:0000313" key="1">
    <source>
        <dbReference type="EMBL" id="XBT98006.1"/>
    </source>
</evidence>